<dbReference type="Proteomes" id="UP000621436">
    <property type="component" value="Unassembled WGS sequence"/>
</dbReference>
<protein>
    <submittedName>
        <fullName evidence="6">GHMP kinase</fullName>
    </submittedName>
</protein>
<comment type="caution">
    <text evidence="6">The sequence shown here is derived from an EMBL/GenBank/DDBJ whole genome shotgun (WGS) entry which is preliminary data.</text>
</comment>
<dbReference type="PANTHER" id="PTHR43527">
    <property type="entry name" value="4-DIPHOSPHOCYTIDYL-2-C-METHYL-D-ERYTHRITOL KINASE, CHLOROPLASTIC"/>
    <property type="match status" value="1"/>
</dbReference>
<evidence type="ECO:0000256" key="1">
    <source>
        <dbReference type="ARBA" id="ARBA00022679"/>
    </source>
</evidence>
<dbReference type="PANTHER" id="PTHR43527:SF1">
    <property type="entry name" value="L-THREONINE KINASE"/>
    <property type="match status" value="1"/>
</dbReference>
<dbReference type="SUPFAM" id="SSF54211">
    <property type="entry name" value="Ribosomal protein S5 domain 2-like"/>
    <property type="match status" value="1"/>
</dbReference>
<sequence>MQQVKVRVPGSCGELIQGQLDGQDFLISCPVNLYSQAKVKLLPETNKIKLNKGFSKSYKAARKTLEYYQLQGIGLEIEIDSELLIGQGMASSTADMAAVVSAIMLLINKKIDYKVLINILLAIEPTDSIFLPGFYKFDHLNGQIIEKLGPLPEFDILIFSNNAAEINTLAFNNSDKIRSLKKSKEQSVNQALKYILTGINTRSKKLIGQGMTLSSLAHQKILPKTGLIKINDLISDYQQIYGLNIAHSGNLIGLFIEPGFKNKKLIKNIEHNSDFKFYQRARLISGGIERVI</sequence>
<dbReference type="AlphaFoldDB" id="A0A931AWN9"/>
<keyword evidence="7" id="KW-1185">Reference proteome</keyword>
<dbReference type="Pfam" id="PF00288">
    <property type="entry name" value="GHMP_kinases_N"/>
    <property type="match status" value="1"/>
</dbReference>
<proteinExistence type="predicted"/>
<dbReference type="InterPro" id="IPR020568">
    <property type="entry name" value="Ribosomal_Su5_D2-typ_SF"/>
</dbReference>
<dbReference type="InterPro" id="IPR006204">
    <property type="entry name" value="GHMP_kinase_N_dom"/>
</dbReference>
<accession>A0A931AWN9</accession>
<evidence type="ECO:0000313" key="7">
    <source>
        <dbReference type="Proteomes" id="UP000621436"/>
    </source>
</evidence>
<evidence type="ECO:0000256" key="3">
    <source>
        <dbReference type="ARBA" id="ARBA00022777"/>
    </source>
</evidence>
<dbReference type="GO" id="GO:0016301">
    <property type="term" value="F:kinase activity"/>
    <property type="evidence" value="ECO:0007669"/>
    <property type="project" value="UniProtKB-KW"/>
</dbReference>
<evidence type="ECO:0000259" key="5">
    <source>
        <dbReference type="Pfam" id="PF00288"/>
    </source>
</evidence>
<name>A0A931AWN9_9FIRM</name>
<keyword evidence="2" id="KW-0547">Nucleotide-binding</keyword>
<keyword evidence="4" id="KW-0067">ATP-binding</keyword>
<organism evidence="6 7">
    <name type="scientific">Halonatronomonas betaini</name>
    <dbReference type="NCBI Taxonomy" id="2778430"/>
    <lineage>
        <taxon>Bacteria</taxon>
        <taxon>Bacillati</taxon>
        <taxon>Bacillota</taxon>
        <taxon>Clostridia</taxon>
        <taxon>Halanaerobiales</taxon>
        <taxon>Halarsenatibacteraceae</taxon>
        <taxon>Halonatronomonas</taxon>
    </lineage>
</organism>
<dbReference type="Gene3D" id="3.30.230.10">
    <property type="match status" value="1"/>
</dbReference>
<feature type="domain" description="GHMP kinase N-terminal" evidence="5">
    <location>
        <begin position="58"/>
        <end position="124"/>
    </location>
</feature>
<evidence type="ECO:0000256" key="2">
    <source>
        <dbReference type="ARBA" id="ARBA00022741"/>
    </source>
</evidence>
<dbReference type="EMBL" id="JADPIE010000002">
    <property type="protein sequence ID" value="MBF8436163.1"/>
    <property type="molecule type" value="Genomic_DNA"/>
</dbReference>
<dbReference type="InterPro" id="IPR014721">
    <property type="entry name" value="Ribsml_uS5_D2-typ_fold_subgr"/>
</dbReference>
<evidence type="ECO:0000256" key="4">
    <source>
        <dbReference type="ARBA" id="ARBA00022840"/>
    </source>
</evidence>
<keyword evidence="1" id="KW-0808">Transferase</keyword>
<keyword evidence="3 6" id="KW-0418">Kinase</keyword>
<dbReference type="RefSeq" id="WP_270452945.1">
    <property type="nucleotide sequence ID" value="NZ_JADPIE010000002.1"/>
</dbReference>
<evidence type="ECO:0000313" key="6">
    <source>
        <dbReference type="EMBL" id="MBF8436163.1"/>
    </source>
</evidence>
<reference evidence="6" key="1">
    <citation type="submission" date="2020-11" db="EMBL/GenBank/DDBJ databases">
        <title>Halonatronomonas betainensis gen. nov., sp. nov. a novel haloalkaliphilic representative of the family Halanaerobiacae capable of betaine degradation.</title>
        <authorList>
            <person name="Boltyanskaya Y."/>
            <person name="Kevbrin V."/>
            <person name="Detkova E."/>
            <person name="Grouzdev D.S."/>
            <person name="Koziaeva V."/>
            <person name="Zhilina T."/>
        </authorList>
    </citation>
    <scope>NUCLEOTIDE SEQUENCE</scope>
    <source>
        <strain evidence="6">Z-7014</strain>
    </source>
</reference>
<dbReference type="GO" id="GO:0005524">
    <property type="term" value="F:ATP binding"/>
    <property type="evidence" value="ECO:0007669"/>
    <property type="project" value="UniProtKB-KW"/>
</dbReference>
<gene>
    <name evidence="6" type="ORF">I0Q91_03650</name>
</gene>